<proteinExistence type="predicted"/>
<dbReference type="Proteomes" id="UP000000238">
    <property type="component" value="Chromosome"/>
</dbReference>
<reference evidence="1 2" key="1">
    <citation type="journal article" date="2005" name="Nucleic Acids Res.">
        <title>Genomic blueprint of Hahella chejuensis, a marine microbe producing an algicidal agent.</title>
        <authorList>
            <person name="Jeong H."/>
            <person name="Yim J.H."/>
            <person name="Lee C."/>
            <person name="Choi S.-H."/>
            <person name="Park Y.K."/>
            <person name="Yoon S.H."/>
            <person name="Hur C.-G."/>
            <person name="Kang H.-Y."/>
            <person name="Kim D."/>
            <person name="Lee H.H."/>
            <person name="Park K.H."/>
            <person name="Park S.-H."/>
            <person name="Park H.-S."/>
            <person name="Lee H.K."/>
            <person name="Oh T.K."/>
            <person name="Kim J.F."/>
        </authorList>
    </citation>
    <scope>NUCLEOTIDE SEQUENCE [LARGE SCALE GENOMIC DNA]</scope>
    <source>
        <strain evidence="1 2">KCTC 2396</strain>
    </source>
</reference>
<dbReference type="STRING" id="349521.HCH_01883"/>
<accession>Q2SKV4</accession>
<dbReference type="HOGENOM" id="CLU_1325932_0_0_6"/>
<sequence>MTVQANNGNNQDYSVGLVAVSSWQGWLRHTPRRLNVQQEGNGASNLYRLWSTFSWQSPKGCVGYFKNGHTALVARRGGVVTHVVGFNPESYLLAGLLQSTRDNNITVRGLWYDDSAMIHDPTAISYEINVTQNQAQDFDALIASLVGRSDLGPHSPADTPYFYSFRPADMEAQVSGLTGNCGNMALVILCQFLYDWRKGEYVEMFRAWVNQNRNTRNFGQGPLMGAMTQGFA</sequence>
<evidence type="ECO:0000313" key="1">
    <source>
        <dbReference type="EMBL" id="ABC28720.1"/>
    </source>
</evidence>
<keyword evidence="2" id="KW-1185">Reference proteome</keyword>
<dbReference type="AlphaFoldDB" id="Q2SKV4"/>
<dbReference type="EMBL" id="CP000155">
    <property type="protein sequence ID" value="ABC28720.1"/>
    <property type="molecule type" value="Genomic_DNA"/>
</dbReference>
<evidence type="ECO:0000313" key="2">
    <source>
        <dbReference type="Proteomes" id="UP000000238"/>
    </source>
</evidence>
<name>Q2SKV4_HAHCH</name>
<protein>
    <submittedName>
        <fullName evidence="1">Uncharacterized protein</fullName>
    </submittedName>
</protein>
<dbReference type="KEGG" id="hch:HCH_01883"/>
<organism evidence="1 2">
    <name type="scientific">Hahella chejuensis (strain KCTC 2396)</name>
    <dbReference type="NCBI Taxonomy" id="349521"/>
    <lineage>
        <taxon>Bacteria</taxon>
        <taxon>Pseudomonadati</taxon>
        <taxon>Pseudomonadota</taxon>
        <taxon>Gammaproteobacteria</taxon>
        <taxon>Oceanospirillales</taxon>
        <taxon>Hahellaceae</taxon>
        <taxon>Hahella</taxon>
    </lineage>
</organism>
<dbReference type="RefSeq" id="WP_011395791.1">
    <property type="nucleotide sequence ID" value="NC_007645.1"/>
</dbReference>
<gene>
    <name evidence="1" type="ordered locus">HCH_01883</name>
</gene>